<organism evidence="1 2">
    <name type="scientific">Rhizobium glycinendophyticum</name>
    <dbReference type="NCBI Taxonomy" id="2589807"/>
    <lineage>
        <taxon>Bacteria</taxon>
        <taxon>Pseudomonadati</taxon>
        <taxon>Pseudomonadota</taxon>
        <taxon>Alphaproteobacteria</taxon>
        <taxon>Hyphomicrobiales</taxon>
        <taxon>Rhizobiaceae</taxon>
        <taxon>Rhizobium/Agrobacterium group</taxon>
        <taxon>Rhizobium</taxon>
    </lineage>
</organism>
<gene>
    <name evidence="1" type="ORF">FJQ55_15330</name>
</gene>
<dbReference type="EMBL" id="VFYP01000002">
    <property type="protein sequence ID" value="TPP07032.1"/>
    <property type="molecule type" value="Genomic_DNA"/>
</dbReference>
<comment type="caution">
    <text evidence="1">The sequence shown here is derived from an EMBL/GenBank/DDBJ whole genome shotgun (WGS) entry which is preliminary data.</text>
</comment>
<accession>A0A504UNW6</accession>
<proteinExistence type="predicted"/>
<sequence length="68" mass="7655">MTGDDRFGVQRHEIYVLATIAEDLCHRHMSTVEESAGQAIVPVPAIHAEQMLVLVTEIARRTRDLEAR</sequence>
<keyword evidence="2" id="KW-1185">Reference proteome</keyword>
<name>A0A504UNW6_9HYPH</name>
<dbReference type="AlphaFoldDB" id="A0A504UNW6"/>
<evidence type="ECO:0000313" key="2">
    <source>
        <dbReference type="Proteomes" id="UP000316429"/>
    </source>
</evidence>
<reference evidence="1 2" key="1">
    <citation type="submission" date="2019-06" db="EMBL/GenBank/DDBJ databases">
        <title>Rhizobium sp. CL12 isolated from roots of soybean.</title>
        <authorList>
            <person name="Wang C."/>
        </authorList>
    </citation>
    <scope>NUCLEOTIDE SEQUENCE [LARGE SCALE GENOMIC DNA]</scope>
    <source>
        <strain evidence="1 2">CL12</strain>
    </source>
</reference>
<evidence type="ECO:0000313" key="1">
    <source>
        <dbReference type="EMBL" id="TPP07032.1"/>
    </source>
</evidence>
<dbReference type="RefSeq" id="WP_140829507.1">
    <property type="nucleotide sequence ID" value="NZ_VFYP01000002.1"/>
</dbReference>
<dbReference type="Proteomes" id="UP000316429">
    <property type="component" value="Unassembled WGS sequence"/>
</dbReference>
<protein>
    <submittedName>
        <fullName evidence="1">Uncharacterized protein</fullName>
    </submittedName>
</protein>